<feature type="region of interest" description="Disordered" evidence="1">
    <location>
        <begin position="353"/>
        <end position="394"/>
    </location>
</feature>
<feature type="compositionally biased region" description="Basic and acidic residues" evidence="1">
    <location>
        <begin position="384"/>
        <end position="394"/>
    </location>
</feature>
<name>A0A1X7RSB6_ZYMT9</name>
<feature type="compositionally biased region" description="Polar residues" evidence="1">
    <location>
        <begin position="217"/>
        <end position="229"/>
    </location>
</feature>
<sequence length="394" mass="42610">MTSIAQSQTPPVIIAVVLRVAATSTDVRVMAARLACLDSEDGSKNLQIQVADDKLVSAFEAERRSLVRWNNPSNGNQAGMVKARENAMKLLHDRAEFRGGGFATELTKILPKVHVKGIANAHDLTWVIVFTHNQAGEAFQRGYTPAGNLTIIGVPAIFYPYEFPKGRVLRTFHHDFCEAASDMLERLAQGDDYLHEQALEERDLSLGGYDAGIGSNTAGGYTTTDPTWESDSTSTSRSSSMEPEQDPAGENGDNGPKGVFPAEISGGGNSTVVDGDTLEWIDRSTKKAEKRAGKRAESLAADTGRNSSSSNFPTLSGASEVSSNDFRSNDVVNAPKSVQVLRQITADLARKNLTPADAPLQYQRRDQTFGPANRTLSTISTPSETRKDNPKHLD</sequence>
<proteinExistence type="predicted"/>
<reference evidence="2 3" key="1">
    <citation type="submission" date="2016-06" db="EMBL/GenBank/DDBJ databases">
        <authorList>
            <person name="Kjaerup R.B."/>
            <person name="Dalgaard T.S."/>
            <person name="Juul-Madsen H.R."/>
        </authorList>
    </citation>
    <scope>NUCLEOTIDE SEQUENCE [LARGE SCALE GENOMIC DNA]</scope>
</reference>
<accession>A0A1X7RSB6</accession>
<keyword evidence="3" id="KW-1185">Reference proteome</keyword>
<protein>
    <submittedName>
        <fullName evidence="2">Uncharacterized protein</fullName>
    </submittedName>
</protein>
<feature type="compositionally biased region" description="Polar residues" evidence="1">
    <location>
        <begin position="374"/>
        <end position="383"/>
    </location>
</feature>
<evidence type="ECO:0000313" key="3">
    <source>
        <dbReference type="Proteomes" id="UP000215127"/>
    </source>
</evidence>
<feature type="compositionally biased region" description="Low complexity" evidence="1">
    <location>
        <begin position="230"/>
        <end position="240"/>
    </location>
</feature>
<feature type="region of interest" description="Disordered" evidence="1">
    <location>
        <begin position="217"/>
        <end position="327"/>
    </location>
</feature>
<feature type="compositionally biased region" description="Polar residues" evidence="1">
    <location>
        <begin position="304"/>
        <end position="326"/>
    </location>
</feature>
<gene>
    <name evidence="2" type="ORF">ZT3D7_G5507</name>
</gene>
<feature type="compositionally biased region" description="Basic and acidic residues" evidence="1">
    <location>
        <begin position="280"/>
        <end position="297"/>
    </location>
</feature>
<dbReference type="Proteomes" id="UP000215127">
    <property type="component" value="Chromosome 4"/>
</dbReference>
<evidence type="ECO:0000256" key="1">
    <source>
        <dbReference type="SAM" id="MobiDB-lite"/>
    </source>
</evidence>
<organism evidence="2 3">
    <name type="scientific">Zymoseptoria tritici (strain ST99CH_3D7)</name>
    <dbReference type="NCBI Taxonomy" id="1276538"/>
    <lineage>
        <taxon>Eukaryota</taxon>
        <taxon>Fungi</taxon>
        <taxon>Dikarya</taxon>
        <taxon>Ascomycota</taxon>
        <taxon>Pezizomycotina</taxon>
        <taxon>Dothideomycetes</taxon>
        <taxon>Dothideomycetidae</taxon>
        <taxon>Mycosphaerellales</taxon>
        <taxon>Mycosphaerellaceae</taxon>
        <taxon>Zymoseptoria</taxon>
    </lineage>
</organism>
<evidence type="ECO:0000313" key="2">
    <source>
        <dbReference type="EMBL" id="SMQ50354.1"/>
    </source>
</evidence>
<dbReference type="EMBL" id="LT853695">
    <property type="protein sequence ID" value="SMQ50354.1"/>
    <property type="molecule type" value="Genomic_DNA"/>
</dbReference>
<dbReference type="AlphaFoldDB" id="A0A1X7RSB6"/>